<dbReference type="EMBL" id="KV460206">
    <property type="protein sequence ID" value="OBU01378.1"/>
    <property type="molecule type" value="Genomic_DNA"/>
</dbReference>
<dbReference type="STRING" id="342668.A0A2P2SWZ3"/>
<evidence type="ECO:0000313" key="2">
    <source>
        <dbReference type="Proteomes" id="UP000091956"/>
    </source>
</evidence>
<sequence length="539" mass="61466">MQLTLLPSKLQAHIVSGLNNRDKKSLRLTCRTLRDRSPLRIDRVFLSANVRNVEVFRAIADHEIFRKGVTEVIWDDALLAESNEQYEDEFYCEGEDLPDCDETCPVWFLWACRENLSWLTSRKGNDVDDLPQHLERAKQMEAQIPLNVSYAYYQGLLMQQESVLSTQADIEALKYGITRFPALKRITITPAAHGALYTPLYETPMIHAFPYGFNYLIPRAWPTVEPGFSPCEAPPWDTEAEKNKWRGFRIVLRTLAKQEHHISEFILDVNGLCTGLNCHVFDEPCEEYEDLVALLRKPDFNRIDLGLLVSTQQDEGWPSFRSGHLKHALGEAKDLQHVSLCTDLGANQEVDVPEEESDVIPLRTIFPINRWQQLQHLGISGFVVRQDDLISLLAALPASLLSVELSFLHFYGDGNYRNLLCDMRDKLGWRDRTASERPKVIIGGGGGGLVAVHVGRATWVGDEVSGFLYGDGLNPFGREGDSFSPNQIRLGFGVERDEFEPGFERPWAQYDELQRLGYYPDVRLQYEEWKKSLSDDLST</sequence>
<name>A0A2P2SWZ3_9PEZI</name>
<dbReference type="AlphaFoldDB" id="A0A2P2SWZ3"/>
<organism evidence="1 2">
    <name type="scientific">Pseudogymnoascus verrucosus</name>
    <dbReference type="NCBI Taxonomy" id="342668"/>
    <lineage>
        <taxon>Eukaryota</taxon>
        <taxon>Fungi</taxon>
        <taxon>Dikarya</taxon>
        <taxon>Ascomycota</taxon>
        <taxon>Pezizomycotina</taxon>
        <taxon>Leotiomycetes</taxon>
        <taxon>Thelebolales</taxon>
        <taxon>Thelebolaceae</taxon>
        <taxon>Pseudogymnoascus</taxon>
    </lineage>
</organism>
<accession>A0A2P2SWZ3</accession>
<dbReference type="RefSeq" id="XP_018135110.1">
    <property type="nucleotide sequence ID" value="XM_018270112.2"/>
</dbReference>
<dbReference type="Proteomes" id="UP000091956">
    <property type="component" value="Unassembled WGS sequence"/>
</dbReference>
<evidence type="ECO:0008006" key="3">
    <source>
        <dbReference type="Google" id="ProtNLM"/>
    </source>
</evidence>
<reference evidence="2" key="2">
    <citation type="journal article" date="2018" name="Nat. Commun.">
        <title>Extreme sensitivity to ultraviolet light in the fungal pathogen causing white-nose syndrome of bats.</title>
        <authorList>
            <person name="Palmer J.M."/>
            <person name="Drees K.P."/>
            <person name="Foster J.T."/>
            <person name="Lindner D.L."/>
        </authorList>
    </citation>
    <scope>NUCLEOTIDE SEQUENCE [LARGE SCALE GENOMIC DNA]</scope>
    <source>
        <strain evidence="2">UAMH 10579</strain>
    </source>
</reference>
<evidence type="ECO:0000313" key="1">
    <source>
        <dbReference type="EMBL" id="OBU01378.1"/>
    </source>
</evidence>
<protein>
    <recommendedName>
        <fullName evidence="3">F-box domain-containing protein</fullName>
    </recommendedName>
</protein>
<dbReference type="OrthoDB" id="3429862at2759"/>
<keyword evidence="2" id="KW-1185">Reference proteome</keyword>
<reference evidence="1 2" key="1">
    <citation type="submission" date="2016-03" db="EMBL/GenBank/DDBJ databases">
        <title>Comparative genomics of Pseudogymnoascus destructans, the fungus causing white-nose syndrome of bats.</title>
        <authorList>
            <person name="Palmer J.M."/>
            <person name="Drees K.P."/>
            <person name="Foster J.T."/>
            <person name="Lindner D.L."/>
        </authorList>
    </citation>
    <scope>NUCLEOTIDE SEQUENCE [LARGE SCALE GENOMIC DNA]</scope>
    <source>
        <strain evidence="1 2">UAMH 10579</strain>
    </source>
</reference>
<proteinExistence type="predicted"/>
<dbReference type="GeneID" id="28833970"/>
<gene>
    <name evidence="1" type="ORF">VE01_00584</name>
</gene>